<feature type="domain" description="ACT" evidence="2">
    <location>
        <begin position="69"/>
        <end position="144"/>
    </location>
</feature>
<dbReference type="CDD" id="cd04888">
    <property type="entry name" value="ACT_PheB-BS"/>
    <property type="match status" value="1"/>
</dbReference>
<evidence type="ECO:0000313" key="4">
    <source>
        <dbReference type="Proteomes" id="UP000473885"/>
    </source>
</evidence>
<dbReference type="AlphaFoldDB" id="A0A6M0R681"/>
<dbReference type="PROSITE" id="PS51671">
    <property type="entry name" value="ACT"/>
    <property type="match status" value="1"/>
</dbReference>
<evidence type="ECO:0000313" key="3">
    <source>
        <dbReference type="EMBL" id="NEZ45655.1"/>
    </source>
</evidence>
<dbReference type="RefSeq" id="WP_050606774.1">
    <property type="nucleotide sequence ID" value="NZ_CABKUB010000006.1"/>
</dbReference>
<keyword evidence="4" id="KW-1185">Reference proteome</keyword>
<proteinExistence type="inferred from homology"/>
<gene>
    <name evidence="3" type="ORF">FDF74_00350</name>
</gene>
<name>A0A6M0R681_9CLOT</name>
<dbReference type="SUPFAM" id="SSF55021">
    <property type="entry name" value="ACT-like"/>
    <property type="match status" value="1"/>
</dbReference>
<dbReference type="OrthoDB" id="9788773at2"/>
<organism evidence="3 4">
    <name type="scientific">Clostridium niameyense</name>
    <dbReference type="NCBI Taxonomy" id="1622073"/>
    <lineage>
        <taxon>Bacteria</taxon>
        <taxon>Bacillati</taxon>
        <taxon>Bacillota</taxon>
        <taxon>Clostridia</taxon>
        <taxon>Eubacteriales</taxon>
        <taxon>Clostridiaceae</taxon>
        <taxon>Clostridium</taxon>
    </lineage>
</organism>
<evidence type="ECO:0000256" key="1">
    <source>
        <dbReference type="HAMAP-Rule" id="MF_00707"/>
    </source>
</evidence>
<comment type="similarity">
    <text evidence="1">Belongs to the UPF0735 family.</text>
</comment>
<sequence>MANKYLIIDASILPDVFEKVVKVKELLATGKVKDISEGVKKSGISRSTYYKYKDFVFSVAEGVKSQKATIGLLLGHERGTLSNILDRIAESKGNILTINQDIPINNAANVTITFDISEMNIGLKDFLEEIESIKNVVRVNLIAME</sequence>
<dbReference type="PIRSF" id="PIRSF025624">
    <property type="entry name" value="ACT_PheB"/>
    <property type="match status" value="1"/>
</dbReference>
<dbReference type="NCBIfam" id="NF003361">
    <property type="entry name" value="PRK04435.1"/>
    <property type="match status" value="1"/>
</dbReference>
<protein>
    <recommendedName>
        <fullName evidence="1">UPF0735 ACT domain-containing protein FDF74_00350</fullName>
    </recommendedName>
</protein>
<dbReference type="EMBL" id="SXDP01000001">
    <property type="protein sequence ID" value="NEZ45655.1"/>
    <property type="molecule type" value="Genomic_DNA"/>
</dbReference>
<evidence type="ECO:0000259" key="2">
    <source>
        <dbReference type="PROSITE" id="PS51671"/>
    </source>
</evidence>
<dbReference type="InterPro" id="IPR008310">
    <property type="entry name" value="UPF0735_ACT_dom-cont"/>
</dbReference>
<dbReference type="HAMAP" id="MF_00707">
    <property type="entry name" value="UPF0735"/>
    <property type="match status" value="1"/>
</dbReference>
<dbReference type="Gene3D" id="3.30.70.260">
    <property type="match status" value="1"/>
</dbReference>
<dbReference type="Proteomes" id="UP000473885">
    <property type="component" value="Unassembled WGS sequence"/>
</dbReference>
<dbReference type="InterPro" id="IPR045865">
    <property type="entry name" value="ACT-like_dom_sf"/>
</dbReference>
<dbReference type="Pfam" id="PF13291">
    <property type="entry name" value="ACT_4"/>
    <property type="match status" value="1"/>
</dbReference>
<reference evidence="3 4" key="1">
    <citation type="submission" date="2019-04" db="EMBL/GenBank/DDBJ databases">
        <title>Genome sequencing of Clostridium botulinum Groups I-IV and Clostridium butyricum.</title>
        <authorList>
            <person name="Brunt J."/>
            <person name="Van Vliet A.H.M."/>
            <person name="Stringer S.C."/>
            <person name="Carter A.T."/>
            <person name="Peck M.W."/>
        </authorList>
    </citation>
    <scope>NUCLEOTIDE SEQUENCE [LARGE SCALE GENOMIC DNA]</scope>
    <source>
        <strain evidence="3 4">IFR 18/094</strain>
    </source>
</reference>
<accession>A0A6M0R681</accession>
<dbReference type="InterPro" id="IPR002912">
    <property type="entry name" value="ACT_dom"/>
</dbReference>
<comment type="caution">
    <text evidence="3">The sequence shown here is derived from an EMBL/GenBank/DDBJ whole genome shotgun (WGS) entry which is preliminary data.</text>
</comment>